<evidence type="ECO:0000313" key="3">
    <source>
        <dbReference type="EMBL" id="GHB77385.1"/>
    </source>
</evidence>
<dbReference type="SUPFAM" id="SSF69318">
    <property type="entry name" value="Integrin alpha N-terminal domain"/>
    <property type="match status" value="3"/>
</dbReference>
<dbReference type="InterPro" id="IPR011519">
    <property type="entry name" value="UnbV_ASPIC"/>
</dbReference>
<protein>
    <recommendedName>
        <fullName evidence="2">ASPIC/UnbV domain-containing protein</fullName>
    </recommendedName>
</protein>
<feature type="domain" description="ASPIC/UnbV" evidence="2">
    <location>
        <begin position="531"/>
        <end position="597"/>
    </location>
</feature>
<accession>A0A8J3DCR1</accession>
<keyword evidence="4" id="KW-1185">Reference proteome</keyword>
<reference evidence="3 4" key="1">
    <citation type="journal article" date="2014" name="Int. J. Syst. Evol. Microbiol.">
        <title>Complete genome sequence of Corynebacterium casei LMG S-19264T (=DSM 44701T), isolated from a smear-ripened cheese.</title>
        <authorList>
            <consortium name="US DOE Joint Genome Institute (JGI-PGF)"/>
            <person name="Walter F."/>
            <person name="Albersmeier A."/>
            <person name="Kalinowski J."/>
            <person name="Ruckert C."/>
        </authorList>
    </citation>
    <scope>NUCLEOTIDE SEQUENCE [LARGE SCALE GENOMIC DNA]</scope>
    <source>
        <strain evidence="3 4">KCTC 12866</strain>
    </source>
</reference>
<evidence type="ECO:0000256" key="1">
    <source>
        <dbReference type="ARBA" id="ARBA00022729"/>
    </source>
</evidence>
<dbReference type="PANTHER" id="PTHR16026:SF0">
    <property type="entry name" value="CARTILAGE ACIDIC PROTEIN 1"/>
    <property type="match status" value="1"/>
</dbReference>
<dbReference type="Proteomes" id="UP000598271">
    <property type="component" value="Unassembled WGS sequence"/>
</dbReference>
<comment type="caution">
    <text evidence="3">The sequence shown here is derived from an EMBL/GenBank/DDBJ whole genome shotgun (WGS) entry which is preliminary data.</text>
</comment>
<dbReference type="Gene3D" id="2.130.10.130">
    <property type="entry name" value="Integrin alpha, N-terminal"/>
    <property type="match status" value="3"/>
</dbReference>
<dbReference type="InterPro" id="IPR028994">
    <property type="entry name" value="Integrin_alpha_N"/>
</dbReference>
<gene>
    <name evidence="3" type="ORF">GCM10007390_34340</name>
</gene>
<sequence>MLIACGPQTEPLFEQMDGAETGISFQNTVKNTEDFNIFNYRNFYNGGGVAIGDVNNDGLADVFFTANMGANTLYLNKGKSEKAWLRFEDISTKAGIADSTRWSAGVVMVDINADGWLDIYVCNAGYQKGVGQENTLYINNHDLTFTEKAAEYGLADNGYTTHAAFFDYDMDGDLDVYVLNNSFIPVSSLNNSNERNRRAADWDVPELFKGGGDKLYRNDSRLATQGQPFVPRFTEVTEQAGIYSSLIGFGLGVTVGDINGDNYPDLYVSNDFFEKDYLYVNQRDGTFREDLENRLGHSSMASMGADLADINNDGEPEIFVTDMLPRDEYRLKTTTTFENHYVHNMKAKRGLYQQFTQNTLQLNNQDGTFSEIAAFAGVQASDWSWGALLFDADNDAKTDIFVCNGIFHDVINQDFIDFFANEVNQSMVLSGEREKFDKIIGQMPSTPVPNNFFHNEGQLKFAEKGEEFGLGTPSFSNGAAYADLDNDGDLDLVVNNLNQPAFVYQNKASEQPKPKNFIKINLEGEGQNTKAIGAKVELFCADQIISRQQNPARGFQSSTEYPLTFGLGEFTQVDSLRVIFPNRKMTVLRNVKPNQTLKLVQRDAAMNVPAPVEFSKPMFSRTEGTFELPVENDYEDFYGEKNIPVKLSAEGPKAAVGDVNGDGQEDVFICGARDQAGQLYIQKNGQFSKTTQPVMERFARFEDTACTFFDADSDGDLDLYVGSGGNEYETGAQELMDRLYANDGQGNFSIGSLKLPNHSMNTAVAAPNDYDGDGDLDLFVGSRSYPKKYGVAPPSYLYENDGKGQFKSVTPAPSDQLALGMVRDAAWVDLDGQGGKELVVVGDWMAPVVLRVQKNKIERVPSGLENLSGFWGSLAFADLDNDQDLDLVLGNIGENFGLTIDQQRPMKVYLGDFDKNQSLDKVLTKTYQGQDVPVFLKRELMEQFPYLKAKNLKHADYARRSLADLFDSETLSGAQVKQVNYLKSIIAVNDGKGTFTIRELPLAAQISCVNAILIEDVNHDGLPDIVAGGNSYNFIPQLGRLDASRGMVLLNSKNDQFKAVGAAASGIDVPGELKQIVKLRLKNTDALMFLVNGKKPSVFVNRQSLQ</sequence>
<evidence type="ECO:0000259" key="2">
    <source>
        <dbReference type="Pfam" id="PF07593"/>
    </source>
</evidence>
<evidence type="ECO:0000313" key="4">
    <source>
        <dbReference type="Proteomes" id="UP000598271"/>
    </source>
</evidence>
<dbReference type="InterPro" id="IPR013517">
    <property type="entry name" value="FG-GAP"/>
</dbReference>
<keyword evidence="1" id="KW-0732">Signal</keyword>
<proteinExistence type="predicted"/>
<dbReference type="EMBL" id="BMXF01000003">
    <property type="protein sequence ID" value="GHB77385.1"/>
    <property type="molecule type" value="Genomic_DNA"/>
</dbReference>
<dbReference type="Pfam" id="PF13517">
    <property type="entry name" value="FG-GAP_3"/>
    <property type="match status" value="5"/>
</dbReference>
<dbReference type="AlphaFoldDB" id="A0A8J3DCR1"/>
<dbReference type="Pfam" id="PF07593">
    <property type="entry name" value="UnbV_ASPIC"/>
    <property type="match status" value="1"/>
</dbReference>
<dbReference type="InterPro" id="IPR027039">
    <property type="entry name" value="Crtac1"/>
</dbReference>
<organism evidence="3 4">
    <name type="scientific">Persicitalea jodogahamensis</name>
    <dbReference type="NCBI Taxonomy" id="402147"/>
    <lineage>
        <taxon>Bacteria</taxon>
        <taxon>Pseudomonadati</taxon>
        <taxon>Bacteroidota</taxon>
        <taxon>Cytophagia</taxon>
        <taxon>Cytophagales</taxon>
        <taxon>Spirosomataceae</taxon>
        <taxon>Persicitalea</taxon>
    </lineage>
</organism>
<name>A0A8J3DCR1_9BACT</name>
<dbReference type="PANTHER" id="PTHR16026">
    <property type="entry name" value="CARTILAGE ACIDIC PROTEIN 1"/>
    <property type="match status" value="1"/>
</dbReference>